<dbReference type="EC" id="4.2.1.136" evidence="19"/>
<comment type="subunit">
    <text evidence="17">Homotetramer.</text>
</comment>
<comment type="caution">
    <text evidence="17">Lacks conserved residue(s) required for the propagation of feature annotation.</text>
</comment>
<dbReference type="STRING" id="471856.Jden_0626"/>
<dbReference type="PROSITE" id="PS01050">
    <property type="entry name" value="YJEF_C_2"/>
    <property type="match status" value="1"/>
</dbReference>
<evidence type="ECO:0000256" key="8">
    <source>
        <dbReference type="ARBA" id="ARBA00022857"/>
    </source>
</evidence>
<keyword evidence="23" id="KW-1185">Reference proteome</keyword>
<dbReference type="EC" id="5.1.99.6" evidence="19"/>
<dbReference type="HOGENOM" id="CLU_024853_4_0_11"/>
<keyword evidence="11 18" id="KW-0413">Isomerase</keyword>
<gene>
    <name evidence="18" type="primary">nnrE</name>
    <name evidence="17" type="synonym">nnrD</name>
    <name evidence="22" type="ordered locus">Jden_0626</name>
</gene>
<protein>
    <recommendedName>
        <fullName evidence="19">Bifunctional NAD(P)H-hydrate repair enzyme</fullName>
    </recommendedName>
    <alternativeName>
        <fullName evidence="19">Nicotinamide nucleotide repair protein</fullName>
    </alternativeName>
    <domain>
        <recommendedName>
            <fullName evidence="19">ADP-dependent (S)-NAD(P)H-hydrate dehydratase</fullName>
            <ecNumber evidence="19">4.2.1.136</ecNumber>
        </recommendedName>
        <alternativeName>
            <fullName evidence="19">ADP-dependent NAD(P)HX dehydratase</fullName>
        </alternativeName>
    </domain>
    <domain>
        <recommendedName>
            <fullName evidence="19">NAD(P)H-hydrate epimerase</fullName>
            <ecNumber evidence="19">5.1.99.6</ecNumber>
        </recommendedName>
    </domain>
</protein>
<dbReference type="PROSITE" id="PS51383">
    <property type="entry name" value="YJEF_C_3"/>
    <property type="match status" value="1"/>
</dbReference>
<evidence type="ECO:0000256" key="11">
    <source>
        <dbReference type="ARBA" id="ARBA00023235"/>
    </source>
</evidence>
<dbReference type="eggNOG" id="COG0063">
    <property type="taxonomic scope" value="Bacteria"/>
</dbReference>
<dbReference type="InterPro" id="IPR036652">
    <property type="entry name" value="YjeF_N_dom_sf"/>
</dbReference>
<name>C7R175_JONDD</name>
<evidence type="ECO:0000313" key="23">
    <source>
        <dbReference type="Proteomes" id="UP000000628"/>
    </source>
</evidence>
<evidence type="ECO:0000256" key="16">
    <source>
        <dbReference type="ARBA" id="ARBA00049209"/>
    </source>
</evidence>
<comment type="cofactor">
    <cofactor evidence="18 19">
        <name>K(+)</name>
        <dbReference type="ChEBI" id="CHEBI:29103"/>
    </cofactor>
    <text evidence="18 19">Binds 1 potassium ion per subunit.</text>
</comment>
<keyword evidence="6 17" id="KW-0547">Nucleotide-binding</keyword>
<dbReference type="InterPro" id="IPR004443">
    <property type="entry name" value="YjeF_N_dom"/>
</dbReference>
<dbReference type="eggNOG" id="COG0062">
    <property type="taxonomic scope" value="Bacteria"/>
</dbReference>
<comment type="function">
    <text evidence="17">Catalyzes the dehydration of the S-form of NAD(P)HX at the expense of ADP, which is converted to AMP. Together with NAD(P)HX epimerase, which catalyzes the epimerization of the S- and R-forms, the enzyme allows the repair of both epimers of NAD(P)HX, a damaged form of NAD(P)H that is a result of enzymatic or heat-dependent hydration.</text>
</comment>
<keyword evidence="12 17" id="KW-0456">Lyase</keyword>
<comment type="similarity">
    <text evidence="4 19">In the C-terminal section; belongs to the NnrD/CARKD family.</text>
</comment>
<organism evidence="22 23">
    <name type="scientific">Jonesia denitrificans (strain ATCC 14870 / DSM 20603 / BCRC 15368 / CIP 55.134 / JCM 11481 / NBRC 15587 / NCTC 10816 / Prevot 55134)</name>
    <name type="common">Listeria denitrificans</name>
    <dbReference type="NCBI Taxonomy" id="471856"/>
    <lineage>
        <taxon>Bacteria</taxon>
        <taxon>Bacillati</taxon>
        <taxon>Actinomycetota</taxon>
        <taxon>Actinomycetes</taxon>
        <taxon>Micrococcales</taxon>
        <taxon>Jonesiaceae</taxon>
        <taxon>Jonesia</taxon>
    </lineage>
</organism>
<keyword evidence="8 17" id="KW-0521">NADP</keyword>
<comment type="function">
    <text evidence="14 19">Bifunctional enzyme that catalyzes the epimerization of the S- and R-forms of NAD(P)HX and the dehydration of the S-form of NAD(P)HX at the expense of ADP, which is converted to AMP. This allows the repair of both epimers of NAD(P)HX, a damaged form of NAD(P)H that is a result of enzymatic or heat-dependent hydration.</text>
</comment>
<dbReference type="GO" id="GO:0110051">
    <property type="term" value="P:metabolite repair"/>
    <property type="evidence" value="ECO:0007669"/>
    <property type="project" value="TreeGrafter"/>
</dbReference>
<feature type="binding site" evidence="18">
    <location>
        <position position="186"/>
    </location>
    <ligand>
        <name>K(+)</name>
        <dbReference type="ChEBI" id="CHEBI:29103"/>
    </ligand>
</feature>
<dbReference type="GO" id="GO:0052855">
    <property type="term" value="F:ADP-dependent NAD(P)H-hydrate dehydratase activity"/>
    <property type="evidence" value="ECO:0007669"/>
    <property type="project" value="UniProtKB-UniRule"/>
</dbReference>
<feature type="binding site" evidence="17">
    <location>
        <position position="338"/>
    </location>
    <ligand>
        <name>(6S)-NADPHX</name>
        <dbReference type="ChEBI" id="CHEBI:64076"/>
    </ligand>
</feature>
<comment type="catalytic activity">
    <reaction evidence="2 18 19">
        <text>(6R)-NADPHX = (6S)-NADPHX</text>
        <dbReference type="Rhea" id="RHEA:32227"/>
        <dbReference type="ChEBI" id="CHEBI:64076"/>
        <dbReference type="ChEBI" id="CHEBI:64077"/>
        <dbReference type="EC" id="5.1.99.6"/>
    </reaction>
</comment>
<comment type="catalytic activity">
    <reaction evidence="16 17 19">
        <text>(6S)-NADPHX + ADP = AMP + phosphate + NADPH + H(+)</text>
        <dbReference type="Rhea" id="RHEA:32235"/>
        <dbReference type="ChEBI" id="CHEBI:15378"/>
        <dbReference type="ChEBI" id="CHEBI:43474"/>
        <dbReference type="ChEBI" id="CHEBI:57783"/>
        <dbReference type="ChEBI" id="CHEBI:64076"/>
        <dbReference type="ChEBI" id="CHEBI:456215"/>
        <dbReference type="ChEBI" id="CHEBI:456216"/>
        <dbReference type="EC" id="4.2.1.136"/>
    </reaction>
</comment>
<dbReference type="Proteomes" id="UP000000628">
    <property type="component" value="Chromosome"/>
</dbReference>
<dbReference type="AlphaFoldDB" id="C7R175"/>
<keyword evidence="7 17" id="KW-0067">ATP-binding</keyword>
<dbReference type="GO" id="GO:0046872">
    <property type="term" value="F:metal ion binding"/>
    <property type="evidence" value="ECO:0007669"/>
    <property type="project" value="UniProtKB-UniRule"/>
</dbReference>
<dbReference type="HAMAP" id="MF_01965">
    <property type="entry name" value="NADHX_dehydratase"/>
    <property type="match status" value="1"/>
</dbReference>
<feature type="binding site" evidence="18">
    <location>
        <position position="145"/>
    </location>
    <ligand>
        <name>K(+)</name>
        <dbReference type="ChEBI" id="CHEBI:29103"/>
    </ligand>
</feature>
<dbReference type="EMBL" id="CP001706">
    <property type="protein sequence ID" value="ACV08290.1"/>
    <property type="molecule type" value="Genomic_DNA"/>
</dbReference>
<comment type="catalytic activity">
    <reaction evidence="1 18 19">
        <text>(6R)-NADHX = (6S)-NADHX</text>
        <dbReference type="Rhea" id="RHEA:32215"/>
        <dbReference type="ChEBI" id="CHEBI:64074"/>
        <dbReference type="ChEBI" id="CHEBI:64075"/>
        <dbReference type="EC" id="5.1.99.6"/>
    </reaction>
</comment>
<evidence type="ECO:0000256" key="18">
    <source>
        <dbReference type="HAMAP-Rule" id="MF_01966"/>
    </source>
</evidence>
<evidence type="ECO:0000256" key="2">
    <source>
        <dbReference type="ARBA" id="ARBA00000909"/>
    </source>
</evidence>
<dbReference type="SUPFAM" id="SSF53613">
    <property type="entry name" value="Ribokinase-like"/>
    <property type="match status" value="1"/>
</dbReference>
<dbReference type="Pfam" id="PF01256">
    <property type="entry name" value="Carb_kinase"/>
    <property type="match status" value="1"/>
</dbReference>
<dbReference type="PANTHER" id="PTHR12592:SF0">
    <property type="entry name" value="ATP-DEPENDENT (S)-NAD(P)H-HYDRATE DEHYDRATASE"/>
    <property type="match status" value="1"/>
</dbReference>
<feature type="binding site" evidence="17">
    <location>
        <position position="458"/>
    </location>
    <ligand>
        <name>(6S)-NADPHX</name>
        <dbReference type="ChEBI" id="CHEBI:64076"/>
    </ligand>
</feature>
<evidence type="ECO:0000256" key="1">
    <source>
        <dbReference type="ARBA" id="ARBA00000013"/>
    </source>
</evidence>
<evidence type="ECO:0000256" key="15">
    <source>
        <dbReference type="ARBA" id="ARBA00048238"/>
    </source>
</evidence>
<feature type="binding site" evidence="18">
    <location>
        <begin position="149"/>
        <end position="155"/>
    </location>
    <ligand>
        <name>(6S)-NADPHX</name>
        <dbReference type="ChEBI" id="CHEBI:64076"/>
    </ligand>
</feature>
<evidence type="ECO:0000256" key="5">
    <source>
        <dbReference type="ARBA" id="ARBA00022723"/>
    </source>
</evidence>
<dbReference type="PROSITE" id="PS51385">
    <property type="entry name" value="YJEF_N"/>
    <property type="match status" value="1"/>
</dbReference>
<dbReference type="GO" id="GO:0052856">
    <property type="term" value="F:NAD(P)HX epimerase activity"/>
    <property type="evidence" value="ECO:0007669"/>
    <property type="project" value="UniProtKB-UniRule"/>
</dbReference>
<feature type="domain" description="YjeF C-terminal" evidence="20">
    <location>
        <begin position="253"/>
        <end position="523"/>
    </location>
</feature>
<comment type="function">
    <text evidence="18">Catalyzes the epimerization of the S- and R-forms of NAD(P)HX, a damaged form of NAD(P)H that is a result of enzymatic or heat-dependent hydration. This is a prerequisite for the S-specific NAD(P)H-hydrate dehydratase to allow the repair of both epimers of NAD(P)HX.</text>
</comment>
<reference evidence="22 23" key="1">
    <citation type="journal article" date="2009" name="Stand. Genomic Sci.">
        <title>Complete genome sequence of Jonesia denitrificans type strain (Prevot 55134).</title>
        <authorList>
            <person name="Pukall R."/>
            <person name="Gehrich-Schroter G."/>
            <person name="Lapidus A."/>
            <person name="Nolan M."/>
            <person name="Glavina Del Rio T."/>
            <person name="Lucas S."/>
            <person name="Chen F."/>
            <person name="Tice H."/>
            <person name="Pitluck S."/>
            <person name="Cheng J.F."/>
            <person name="Copeland A."/>
            <person name="Saunders E."/>
            <person name="Brettin T."/>
            <person name="Detter J.C."/>
            <person name="Bruce D."/>
            <person name="Goodwin L."/>
            <person name="Pati A."/>
            <person name="Ivanova N."/>
            <person name="Mavromatis K."/>
            <person name="Ovchinnikova G."/>
            <person name="Chen A."/>
            <person name="Palaniappan K."/>
            <person name="Land M."/>
            <person name="Hauser L."/>
            <person name="Chang Y.J."/>
            <person name="Jeffries C.D."/>
            <person name="Chain P."/>
            <person name="Goker M."/>
            <person name="Bristow J."/>
            <person name="Eisen J.A."/>
            <person name="Markowitz V."/>
            <person name="Hugenholtz P."/>
            <person name="Kyrpides N.C."/>
            <person name="Klenk H.P."/>
            <person name="Han C."/>
        </authorList>
    </citation>
    <scope>NUCLEOTIDE SEQUENCE [LARGE SCALE GENOMIC DNA]</scope>
    <source>
        <strain evidence="23">ATCC 14870 / DSM 20603 / BCRC 15368 / CIP 55.134 / JCM 11481 / NBRC 15587 / NCTC 10816 / Prevot 55134</strain>
    </source>
</reference>
<feature type="binding site" evidence="18">
    <location>
        <position position="183"/>
    </location>
    <ligand>
        <name>(6S)-NADPHX</name>
        <dbReference type="ChEBI" id="CHEBI:64076"/>
    </ligand>
</feature>
<feature type="domain" description="YjeF N-terminal" evidence="21">
    <location>
        <begin position="26"/>
        <end position="242"/>
    </location>
</feature>
<keyword evidence="9 18" id="KW-0630">Potassium</keyword>
<keyword evidence="10 17" id="KW-0520">NAD</keyword>
<evidence type="ECO:0000256" key="12">
    <source>
        <dbReference type="ARBA" id="ARBA00023239"/>
    </source>
</evidence>
<dbReference type="InterPro" id="IPR017953">
    <property type="entry name" value="Carbohydrate_kinase_pred_CS"/>
</dbReference>
<dbReference type="Gene3D" id="3.40.50.10260">
    <property type="entry name" value="YjeF N-terminal domain"/>
    <property type="match status" value="1"/>
</dbReference>
<evidence type="ECO:0000256" key="14">
    <source>
        <dbReference type="ARBA" id="ARBA00025153"/>
    </source>
</evidence>
<comment type="similarity">
    <text evidence="3 19">In the N-terminal section; belongs to the NnrE/AIBP family.</text>
</comment>
<evidence type="ECO:0000256" key="19">
    <source>
        <dbReference type="PIRNR" id="PIRNR017184"/>
    </source>
</evidence>
<dbReference type="SUPFAM" id="SSF64153">
    <property type="entry name" value="YjeF N-terminal domain-like"/>
    <property type="match status" value="1"/>
</dbReference>
<evidence type="ECO:0000256" key="9">
    <source>
        <dbReference type="ARBA" id="ARBA00022958"/>
    </source>
</evidence>
<comment type="catalytic activity">
    <reaction evidence="15 17 19">
        <text>(6S)-NADHX + ADP = AMP + phosphate + NADH + H(+)</text>
        <dbReference type="Rhea" id="RHEA:32223"/>
        <dbReference type="ChEBI" id="CHEBI:15378"/>
        <dbReference type="ChEBI" id="CHEBI:43474"/>
        <dbReference type="ChEBI" id="CHEBI:57945"/>
        <dbReference type="ChEBI" id="CHEBI:64074"/>
        <dbReference type="ChEBI" id="CHEBI:456215"/>
        <dbReference type="ChEBI" id="CHEBI:456216"/>
        <dbReference type="EC" id="4.2.1.136"/>
    </reaction>
</comment>
<comment type="cofactor">
    <cofactor evidence="17">
        <name>Mg(2+)</name>
        <dbReference type="ChEBI" id="CHEBI:18420"/>
    </cofactor>
</comment>
<dbReference type="CDD" id="cd01171">
    <property type="entry name" value="YXKO-related"/>
    <property type="match status" value="1"/>
</dbReference>
<accession>C7R175</accession>
<dbReference type="KEGG" id="jde:Jden_0626"/>
<dbReference type="InterPro" id="IPR000631">
    <property type="entry name" value="CARKD"/>
</dbReference>
<evidence type="ECO:0000256" key="6">
    <source>
        <dbReference type="ARBA" id="ARBA00022741"/>
    </source>
</evidence>
<feature type="binding site" evidence="18">
    <location>
        <position position="82"/>
    </location>
    <ligand>
        <name>K(+)</name>
        <dbReference type="ChEBI" id="CHEBI:29103"/>
    </ligand>
</feature>
<dbReference type="PANTHER" id="PTHR12592">
    <property type="entry name" value="ATP-DEPENDENT (S)-NAD(P)H-HYDRATE DEHYDRATASE FAMILY MEMBER"/>
    <property type="match status" value="1"/>
</dbReference>
<evidence type="ECO:0000256" key="7">
    <source>
        <dbReference type="ARBA" id="ARBA00022840"/>
    </source>
</evidence>
<feature type="binding site" evidence="17">
    <location>
        <position position="457"/>
    </location>
    <ligand>
        <name>AMP</name>
        <dbReference type="ChEBI" id="CHEBI:456215"/>
    </ligand>
</feature>
<evidence type="ECO:0000313" key="22">
    <source>
        <dbReference type="EMBL" id="ACV08290.1"/>
    </source>
</evidence>
<evidence type="ECO:0000256" key="13">
    <source>
        <dbReference type="ARBA" id="ARBA00023268"/>
    </source>
</evidence>
<feature type="binding site" evidence="17">
    <location>
        <position position="288"/>
    </location>
    <ligand>
        <name>(6S)-NADPHX</name>
        <dbReference type="ChEBI" id="CHEBI:64076"/>
    </ligand>
</feature>
<comment type="similarity">
    <text evidence="18">Belongs to the NnrE/AIBP family.</text>
</comment>
<dbReference type="GO" id="GO:0046496">
    <property type="term" value="P:nicotinamide nucleotide metabolic process"/>
    <property type="evidence" value="ECO:0007669"/>
    <property type="project" value="UniProtKB-UniRule"/>
</dbReference>
<evidence type="ECO:0000256" key="3">
    <source>
        <dbReference type="ARBA" id="ARBA00006001"/>
    </source>
</evidence>
<dbReference type="PIRSF" id="PIRSF017184">
    <property type="entry name" value="Nnr"/>
    <property type="match status" value="1"/>
</dbReference>
<proteinExistence type="inferred from homology"/>
<dbReference type="HAMAP" id="MF_01966">
    <property type="entry name" value="NADHX_epimerase"/>
    <property type="match status" value="1"/>
</dbReference>
<evidence type="ECO:0000259" key="21">
    <source>
        <dbReference type="PROSITE" id="PS51385"/>
    </source>
</evidence>
<feature type="binding site" evidence="17">
    <location>
        <position position="384"/>
    </location>
    <ligand>
        <name>(6S)-NADPHX</name>
        <dbReference type="ChEBI" id="CHEBI:64076"/>
    </ligand>
</feature>
<evidence type="ECO:0000256" key="10">
    <source>
        <dbReference type="ARBA" id="ARBA00023027"/>
    </source>
</evidence>
<evidence type="ECO:0000256" key="4">
    <source>
        <dbReference type="ARBA" id="ARBA00009524"/>
    </source>
</evidence>
<comment type="similarity">
    <text evidence="17">Belongs to the NnrD/CARKD family.</text>
</comment>
<keyword evidence="5 18" id="KW-0479">Metal-binding</keyword>
<sequence>MVVRVAVVAVAVPGVGRHNRDMIVGVSARQMQVAEKPLLDRGVALMARASRGLAQCVVQVVRQRCGQVAGARVVVLVGQGNNGGDALFAAALLARLPMSVTVALVGERCHGDGLAAVRASQAVVVTPSDGAEVVALCAGVDVVVDGIVGIGARGAVRGLAGDALASWSARTRRDGDPVWVAVDVPSGVDASSGEVADARRTVHADVTVTFGVAKTGLLVAPGALSAGRVQVVDIGVDVGEWDVVSVVGGDLGPGGLWGWLWELPAATDHKYTRGVVGVDAGSAVYPGAGVLAARAAAACGVGMVRYEGDREVAGVVASVAPHVVSARGRAQARVVGSGQEPDDAVAERVRHAMSAGAPTVLDAGALGVLDRSFALSEQMVLTPHAGELAGLLMAFGVEVTRAQVEARPLWAARCAAEVTGATVVLKGVTPVIAGPGVTYVQPIEDARVSRLATAGSGDVLAGVLGAALARLVAVKADAVGATDIAGAVACGVLTHQLAALQGGDGPLTASDLVAHIPAAIAMVCAS</sequence>
<dbReference type="GO" id="GO:0005524">
    <property type="term" value="F:ATP binding"/>
    <property type="evidence" value="ECO:0007669"/>
    <property type="project" value="UniProtKB-UniRule"/>
</dbReference>
<evidence type="ECO:0000256" key="17">
    <source>
        <dbReference type="HAMAP-Rule" id="MF_01965"/>
    </source>
</evidence>
<feature type="binding site" evidence="18">
    <location>
        <begin position="81"/>
        <end position="85"/>
    </location>
    <ligand>
        <name>(6S)-NADPHX</name>
        <dbReference type="ChEBI" id="CHEBI:64076"/>
    </ligand>
</feature>
<evidence type="ECO:0000259" key="20">
    <source>
        <dbReference type="PROSITE" id="PS51383"/>
    </source>
</evidence>
<dbReference type="Pfam" id="PF03853">
    <property type="entry name" value="YjeF_N"/>
    <property type="match status" value="1"/>
</dbReference>
<keyword evidence="13" id="KW-0511">Multifunctional enzyme</keyword>
<dbReference type="InterPro" id="IPR030677">
    <property type="entry name" value="Nnr"/>
</dbReference>
<dbReference type="InterPro" id="IPR029056">
    <property type="entry name" value="Ribokinase-like"/>
</dbReference>
<dbReference type="Gene3D" id="3.40.1190.20">
    <property type="match status" value="1"/>
</dbReference>